<evidence type="ECO:0000259" key="7">
    <source>
        <dbReference type="Pfam" id="PF00551"/>
    </source>
</evidence>
<comment type="function">
    <text evidence="6">Catalyzes the transfer of a formyl group from 10-formyltetrahydrofolate to 5-phospho-ribosyl-glycinamide (GAR), producing 5-phospho-ribosyl-N-formylglycinamide (FGAR) and tetrahydrofolate.</text>
</comment>
<comment type="similarity">
    <text evidence="4 6">Belongs to the GART family.</text>
</comment>
<feature type="binding site" evidence="6">
    <location>
        <position position="66"/>
    </location>
    <ligand>
        <name>(6R)-10-formyltetrahydrofolate</name>
        <dbReference type="ChEBI" id="CHEBI:195366"/>
    </ligand>
</feature>
<keyword evidence="3 6" id="KW-0658">Purine biosynthesis</keyword>
<evidence type="ECO:0000256" key="6">
    <source>
        <dbReference type="HAMAP-Rule" id="MF_01930"/>
    </source>
</evidence>
<reference evidence="8 9" key="1">
    <citation type="submission" date="2017-02" db="EMBL/GenBank/DDBJ databases">
        <authorList>
            <person name="Peterson S.W."/>
        </authorList>
    </citation>
    <scope>NUCLEOTIDE SEQUENCE [LARGE SCALE GENOMIC DNA]</scope>
    <source>
        <strain evidence="8 9">DSM 18034</strain>
    </source>
</reference>
<comment type="catalytic activity">
    <reaction evidence="5 6">
        <text>N(1)-(5-phospho-beta-D-ribosyl)glycinamide + (6R)-10-formyltetrahydrofolate = N(2)-formyl-N(1)-(5-phospho-beta-D-ribosyl)glycinamide + (6S)-5,6,7,8-tetrahydrofolate + H(+)</text>
        <dbReference type="Rhea" id="RHEA:15053"/>
        <dbReference type="ChEBI" id="CHEBI:15378"/>
        <dbReference type="ChEBI" id="CHEBI:57453"/>
        <dbReference type="ChEBI" id="CHEBI:143788"/>
        <dbReference type="ChEBI" id="CHEBI:147286"/>
        <dbReference type="ChEBI" id="CHEBI:195366"/>
        <dbReference type="EC" id="2.1.2.2"/>
    </reaction>
</comment>
<dbReference type="PANTHER" id="PTHR43369:SF2">
    <property type="entry name" value="PHOSPHORIBOSYLGLYCINAMIDE FORMYLTRANSFERASE"/>
    <property type="match status" value="1"/>
</dbReference>
<dbReference type="GO" id="GO:0004644">
    <property type="term" value="F:phosphoribosylglycinamide formyltransferase activity"/>
    <property type="evidence" value="ECO:0007669"/>
    <property type="project" value="UniProtKB-UniRule"/>
</dbReference>
<evidence type="ECO:0000256" key="1">
    <source>
        <dbReference type="ARBA" id="ARBA00005054"/>
    </source>
</evidence>
<sequence>MSLALAVLVSGSGSNLQAIIDAIEAGKIDAEIKLVLSNKETAYGIERAKKHGLPTVVINHTAFETREAFDRAMVQEIRSHGADVIVLAGFMRILTPIFIREFFPKIINIHPALLPSFTGAHAQRDAAGYGVRLAGCTVHFVDEIMDSGPVIVQAAVPVNAGDDEDTVGARILEYEHRIYPQALKWLAEGRLTVDGRHVHLAPSEAALIGPEAGGLVNPPLEEGF</sequence>
<evidence type="ECO:0000256" key="3">
    <source>
        <dbReference type="ARBA" id="ARBA00022755"/>
    </source>
</evidence>
<dbReference type="InterPro" id="IPR001555">
    <property type="entry name" value="GART_AS"/>
</dbReference>
<dbReference type="OrthoDB" id="9806170at2"/>
<evidence type="ECO:0000313" key="8">
    <source>
        <dbReference type="EMBL" id="SKA77300.1"/>
    </source>
</evidence>
<name>A0A1T4WIZ5_9BACT</name>
<feature type="binding site" evidence="6">
    <location>
        <position position="108"/>
    </location>
    <ligand>
        <name>(6R)-10-formyltetrahydrofolate</name>
        <dbReference type="ChEBI" id="CHEBI:195366"/>
    </ligand>
</feature>
<dbReference type="InterPro" id="IPR036477">
    <property type="entry name" value="Formyl_transf_N_sf"/>
</dbReference>
<keyword evidence="9" id="KW-1185">Reference proteome</keyword>
<dbReference type="RefSeq" id="WP_078685610.1">
    <property type="nucleotide sequence ID" value="NZ_FUYA01000008.1"/>
</dbReference>
<protein>
    <recommendedName>
        <fullName evidence="6">Phosphoribosylglycinamide formyltransferase</fullName>
        <ecNumber evidence="6">2.1.2.2</ecNumber>
    </recommendedName>
    <alternativeName>
        <fullName evidence="6">5'-phosphoribosylglycinamide transformylase</fullName>
    </alternativeName>
    <alternativeName>
        <fullName evidence="6">GAR transformylase</fullName>
        <shortName evidence="6">GART</shortName>
    </alternativeName>
</protein>
<dbReference type="HAMAP" id="MF_01930">
    <property type="entry name" value="PurN"/>
    <property type="match status" value="1"/>
</dbReference>
<dbReference type="NCBIfam" id="TIGR00639">
    <property type="entry name" value="PurN"/>
    <property type="match status" value="1"/>
</dbReference>
<evidence type="ECO:0000256" key="4">
    <source>
        <dbReference type="ARBA" id="ARBA00038440"/>
    </source>
</evidence>
<dbReference type="PROSITE" id="PS00373">
    <property type="entry name" value="GART"/>
    <property type="match status" value="1"/>
</dbReference>
<dbReference type="Pfam" id="PF00551">
    <property type="entry name" value="Formyl_trans_N"/>
    <property type="match status" value="1"/>
</dbReference>
<dbReference type="STRING" id="1121442.SAMN02745702_02327"/>
<accession>A0A1T4WIZ5</accession>
<feature type="domain" description="Formyl transferase N-terminal" evidence="7">
    <location>
        <begin position="5"/>
        <end position="183"/>
    </location>
</feature>
<feature type="binding site" evidence="6">
    <location>
        <begin position="13"/>
        <end position="15"/>
    </location>
    <ligand>
        <name>N(1)-(5-phospho-beta-D-ribosyl)glycinamide</name>
        <dbReference type="ChEBI" id="CHEBI:143788"/>
    </ligand>
</feature>
<proteinExistence type="inferred from homology"/>
<dbReference type="InterPro" id="IPR002376">
    <property type="entry name" value="Formyl_transf_N"/>
</dbReference>
<feature type="binding site" evidence="6">
    <location>
        <begin position="91"/>
        <end position="94"/>
    </location>
    <ligand>
        <name>(6R)-10-formyltetrahydrofolate</name>
        <dbReference type="ChEBI" id="CHEBI:195366"/>
    </ligand>
</feature>
<dbReference type="UniPathway" id="UPA00074">
    <property type="reaction ID" value="UER00126"/>
</dbReference>
<dbReference type="InterPro" id="IPR004607">
    <property type="entry name" value="GART"/>
</dbReference>
<dbReference type="GO" id="GO:0005829">
    <property type="term" value="C:cytosol"/>
    <property type="evidence" value="ECO:0007669"/>
    <property type="project" value="TreeGrafter"/>
</dbReference>
<dbReference type="PANTHER" id="PTHR43369">
    <property type="entry name" value="PHOSPHORIBOSYLGLYCINAMIDE FORMYLTRANSFERASE"/>
    <property type="match status" value="1"/>
</dbReference>
<dbReference type="Gene3D" id="3.40.50.170">
    <property type="entry name" value="Formyl transferase, N-terminal domain"/>
    <property type="match status" value="1"/>
</dbReference>
<comment type="pathway">
    <text evidence="1 6">Purine metabolism; IMP biosynthesis via de novo pathway; N(2)-formyl-N(1)-(5-phospho-D-ribosyl)glycinamide from N(1)-(5-phospho-D-ribosyl)glycinamide (10-formyl THF route): step 1/1.</text>
</comment>
<feature type="site" description="Raises pKa of active site His" evidence="6">
    <location>
        <position position="146"/>
    </location>
</feature>
<dbReference type="FunFam" id="3.40.50.170:FF:000007">
    <property type="entry name" value="Phosphoribosylglycinamide formyltransferase"/>
    <property type="match status" value="1"/>
</dbReference>
<dbReference type="GO" id="GO:0006189">
    <property type="term" value="P:'de novo' IMP biosynthetic process"/>
    <property type="evidence" value="ECO:0007669"/>
    <property type="project" value="UniProtKB-UniRule"/>
</dbReference>
<dbReference type="EMBL" id="FUYA01000008">
    <property type="protein sequence ID" value="SKA77300.1"/>
    <property type="molecule type" value="Genomic_DNA"/>
</dbReference>
<evidence type="ECO:0000313" key="9">
    <source>
        <dbReference type="Proteomes" id="UP000189733"/>
    </source>
</evidence>
<dbReference type="CDD" id="cd08645">
    <property type="entry name" value="FMT_core_GART"/>
    <property type="match status" value="1"/>
</dbReference>
<dbReference type="AlphaFoldDB" id="A0A1T4WIZ5"/>
<evidence type="ECO:0000256" key="5">
    <source>
        <dbReference type="ARBA" id="ARBA00047664"/>
    </source>
</evidence>
<dbReference type="Proteomes" id="UP000189733">
    <property type="component" value="Unassembled WGS sequence"/>
</dbReference>
<dbReference type="SUPFAM" id="SSF53328">
    <property type="entry name" value="Formyltransferase"/>
    <property type="match status" value="1"/>
</dbReference>
<feature type="active site" description="Proton donor" evidence="6">
    <location>
        <position position="110"/>
    </location>
</feature>
<gene>
    <name evidence="6" type="primary">purN</name>
    <name evidence="8" type="ORF">SAMN02745702_02327</name>
</gene>
<evidence type="ECO:0000256" key="2">
    <source>
        <dbReference type="ARBA" id="ARBA00022679"/>
    </source>
</evidence>
<keyword evidence="2 6" id="KW-0808">Transferase</keyword>
<organism evidence="8 9">
    <name type="scientific">Desulfobaculum bizertense DSM 18034</name>
    <dbReference type="NCBI Taxonomy" id="1121442"/>
    <lineage>
        <taxon>Bacteria</taxon>
        <taxon>Pseudomonadati</taxon>
        <taxon>Thermodesulfobacteriota</taxon>
        <taxon>Desulfovibrionia</taxon>
        <taxon>Desulfovibrionales</taxon>
        <taxon>Desulfovibrionaceae</taxon>
        <taxon>Desulfobaculum</taxon>
    </lineage>
</organism>
<dbReference type="EC" id="2.1.2.2" evidence="6"/>